<feature type="signal peptide" evidence="1">
    <location>
        <begin position="1"/>
        <end position="31"/>
    </location>
</feature>
<sequence length="268" mass="28241" precursor="true">MPILLSRRATGFVGRIACSLLFSCCVSEAWAEIVTNLSLPISHVVTVQPIIVSNTDGSNTAGYMGDVAQTAAIQFNIDLIWSQAGIDVDWLAPNLWNNSLANVGNLLSTQRRPQADLGQIVIDGIIGGVAHPDPLVLNMYFVEIVPGFSQTTLLTANGLSLTPGNGSALHIGDNLPGAIIGGQPLGQELAAKTIAHEIGHNLGLDHSLEPRNMMLAMDTLPPINAQLNAAQTTLAQSSPYATAVPEPSAVVFLGMVAAIGYRHRRRAA</sequence>
<accession>A0A5C6DXL0</accession>
<organism evidence="2 3">
    <name type="scientific">Novipirellula artificiosorum</name>
    <dbReference type="NCBI Taxonomy" id="2528016"/>
    <lineage>
        <taxon>Bacteria</taxon>
        <taxon>Pseudomonadati</taxon>
        <taxon>Planctomycetota</taxon>
        <taxon>Planctomycetia</taxon>
        <taxon>Pirellulales</taxon>
        <taxon>Pirellulaceae</taxon>
        <taxon>Novipirellula</taxon>
    </lineage>
</organism>
<dbReference type="Proteomes" id="UP000319143">
    <property type="component" value="Unassembled WGS sequence"/>
</dbReference>
<dbReference type="Pfam" id="PF13582">
    <property type="entry name" value="Reprolysin_3"/>
    <property type="match status" value="1"/>
</dbReference>
<dbReference type="InterPro" id="IPR024079">
    <property type="entry name" value="MetalloPept_cat_dom_sf"/>
</dbReference>
<reference evidence="2 3" key="1">
    <citation type="submission" date="2019-02" db="EMBL/GenBank/DDBJ databases">
        <title>Deep-cultivation of Planctomycetes and their phenomic and genomic characterization uncovers novel biology.</title>
        <authorList>
            <person name="Wiegand S."/>
            <person name="Jogler M."/>
            <person name="Boedeker C."/>
            <person name="Pinto D."/>
            <person name="Vollmers J."/>
            <person name="Rivas-Marin E."/>
            <person name="Kohn T."/>
            <person name="Peeters S.H."/>
            <person name="Heuer A."/>
            <person name="Rast P."/>
            <person name="Oberbeckmann S."/>
            <person name="Bunk B."/>
            <person name="Jeske O."/>
            <person name="Meyerdierks A."/>
            <person name="Storesund J.E."/>
            <person name="Kallscheuer N."/>
            <person name="Luecker S."/>
            <person name="Lage O.M."/>
            <person name="Pohl T."/>
            <person name="Merkel B.J."/>
            <person name="Hornburger P."/>
            <person name="Mueller R.-W."/>
            <person name="Bruemmer F."/>
            <person name="Labrenz M."/>
            <person name="Spormann A.M."/>
            <person name="Op Den Camp H."/>
            <person name="Overmann J."/>
            <person name="Amann R."/>
            <person name="Jetten M.S.M."/>
            <person name="Mascher T."/>
            <person name="Medema M.H."/>
            <person name="Devos D.P."/>
            <person name="Kaster A.-K."/>
            <person name="Ovreas L."/>
            <person name="Rohde M."/>
            <person name="Galperin M.Y."/>
            <person name="Jogler C."/>
        </authorList>
    </citation>
    <scope>NUCLEOTIDE SEQUENCE [LARGE SCALE GENOMIC DNA]</scope>
    <source>
        <strain evidence="2 3">Poly41</strain>
    </source>
</reference>
<gene>
    <name evidence="2" type="ORF">Poly41_19830</name>
</gene>
<dbReference type="GO" id="GO:0008237">
    <property type="term" value="F:metallopeptidase activity"/>
    <property type="evidence" value="ECO:0007669"/>
    <property type="project" value="InterPro"/>
</dbReference>
<name>A0A5C6DXL0_9BACT</name>
<keyword evidence="1" id="KW-0732">Signal</keyword>
<keyword evidence="3" id="KW-1185">Reference proteome</keyword>
<comment type="caution">
    <text evidence="2">The sequence shown here is derived from an EMBL/GenBank/DDBJ whole genome shotgun (WGS) entry which is preliminary data.</text>
</comment>
<evidence type="ECO:0000313" key="3">
    <source>
        <dbReference type="Proteomes" id="UP000319143"/>
    </source>
</evidence>
<proteinExistence type="predicted"/>
<evidence type="ECO:0000313" key="2">
    <source>
        <dbReference type="EMBL" id="TWU41145.1"/>
    </source>
</evidence>
<dbReference type="RefSeq" id="WP_197231177.1">
    <property type="nucleotide sequence ID" value="NZ_SJPV01000002.1"/>
</dbReference>
<dbReference type="AlphaFoldDB" id="A0A5C6DXL0"/>
<dbReference type="SUPFAM" id="SSF55486">
    <property type="entry name" value="Metalloproteases ('zincins'), catalytic domain"/>
    <property type="match status" value="1"/>
</dbReference>
<dbReference type="EMBL" id="SJPV01000002">
    <property type="protein sequence ID" value="TWU41145.1"/>
    <property type="molecule type" value="Genomic_DNA"/>
</dbReference>
<protein>
    <submittedName>
        <fullName evidence="2">Uncharacterized protein</fullName>
    </submittedName>
</protein>
<dbReference type="Gene3D" id="3.40.390.10">
    <property type="entry name" value="Collagenase (Catalytic Domain)"/>
    <property type="match status" value="1"/>
</dbReference>
<feature type="chain" id="PRO_5022769717" evidence="1">
    <location>
        <begin position="32"/>
        <end position="268"/>
    </location>
</feature>
<evidence type="ECO:0000256" key="1">
    <source>
        <dbReference type="SAM" id="SignalP"/>
    </source>
</evidence>